<organism evidence="4 5">
    <name type="scientific">Rhodovibrio salinarum</name>
    <dbReference type="NCBI Taxonomy" id="1087"/>
    <lineage>
        <taxon>Bacteria</taxon>
        <taxon>Pseudomonadati</taxon>
        <taxon>Pseudomonadota</taxon>
        <taxon>Alphaproteobacteria</taxon>
        <taxon>Rhodospirillales</taxon>
        <taxon>Rhodovibrionaceae</taxon>
        <taxon>Rhodovibrio</taxon>
    </lineage>
</organism>
<feature type="domain" description="D-isomer specific 2-hydroxyacid dehydrogenase NAD-binding" evidence="3">
    <location>
        <begin position="104"/>
        <end position="274"/>
    </location>
</feature>
<dbReference type="CDD" id="cd12164">
    <property type="entry name" value="GDH_like_2"/>
    <property type="match status" value="1"/>
</dbReference>
<dbReference type="GO" id="GO:0016491">
    <property type="term" value="F:oxidoreductase activity"/>
    <property type="evidence" value="ECO:0007669"/>
    <property type="project" value="UniProtKB-KW"/>
</dbReference>
<keyword evidence="1" id="KW-0560">Oxidoreductase</keyword>
<dbReference type="PANTHER" id="PTHR43333">
    <property type="entry name" value="2-HACID_DH_C DOMAIN-CONTAINING PROTEIN"/>
    <property type="match status" value="1"/>
</dbReference>
<dbReference type="InterPro" id="IPR036291">
    <property type="entry name" value="NAD(P)-bd_dom_sf"/>
</dbReference>
<keyword evidence="5" id="KW-1185">Reference proteome</keyword>
<evidence type="ECO:0000256" key="1">
    <source>
        <dbReference type="ARBA" id="ARBA00023002"/>
    </source>
</evidence>
<sequence length="309" mass="33449">MALLYLSDAERGQVWRRIFAQELPHLAFLEGQDAVHDPADVRYLATWTAPPDPAGTFPNLEMILSVGAGVDQFDFEALPDHVRVVRTVTPGLSAMMCEYVCLGVLAMHRDLARFVVQQRAETWAPGHPVLARHRTVGVMGLGTLGRAALEALRPFGFGLAGWARSPHAIAGVETYSGHDELSPFLARCDILVCLLPLTDETRGLLNARTLSQLPEGARLVMTGRGEQLDHAALIDALDTGHLAGAMLDVTDPEPLPQGHPVWHHPRILLTPHVATVTDSEEGAYSAVAAIRAHESGQAPEGLVDRARGY</sequence>
<gene>
    <name evidence="4" type="ORF">CKO21_18060</name>
</gene>
<dbReference type="SUPFAM" id="SSF52283">
    <property type="entry name" value="Formate/glycerate dehydrogenase catalytic domain-like"/>
    <property type="match status" value="1"/>
</dbReference>
<dbReference type="AlphaFoldDB" id="A0A934QM62"/>
<dbReference type="Gene3D" id="3.40.50.720">
    <property type="entry name" value="NAD(P)-binding Rossmann-like Domain"/>
    <property type="match status" value="2"/>
</dbReference>
<dbReference type="SUPFAM" id="SSF51735">
    <property type="entry name" value="NAD(P)-binding Rossmann-fold domains"/>
    <property type="match status" value="1"/>
</dbReference>
<dbReference type="PANTHER" id="PTHR43333:SF1">
    <property type="entry name" value="D-ISOMER SPECIFIC 2-HYDROXYACID DEHYDROGENASE NAD-BINDING DOMAIN-CONTAINING PROTEIN"/>
    <property type="match status" value="1"/>
</dbReference>
<dbReference type="RefSeq" id="WP_027287153.1">
    <property type="nucleotide sequence ID" value="NZ_NRRE01000034.1"/>
</dbReference>
<reference evidence="4" key="2">
    <citation type="journal article" date="2020" name="Microorganisms">
        <title>Osmotic Adaptation and Compatible Solute Biosynthesis of Phototrophic Bacteria as Revealed from Genome Analyses.</title>
        <authorList>
            <person name="Imhoff J.F."/>
            <person name="Rahn T."/>
            <person name="Kunzel S."/>
            <person name="Keller A."/>
            <person name="Neulinger S.C."/>
        </authorList>
    </citation>
    <scope>NUCLEOTIDE SEQUENCE</scope>
    <source>
        <strain evidence="4">DSM 9154</strain>
    </source>
</reference>
<evidence type="ECO:0000259" key="3">
    <source>
        <dbReference type="Pfam" id="PF02826"/>
    </source>
</evidence>
<dbReference type="GO" id="GO:0051287">
    <property type="term" value="F:NAD binding"/>
    <property type="evidence" value="ECO:0007669"/>
    <property type="project" value="InterPro"/>
</dbReference>
<comment type="caution">
    <text evidence="4">The sequence shown here is derived from an EMBL/GenBank/DDBJ whole genome shotgun (WGS) entry which is preliminary data.</text>
</comment>
<dbReference type="InterPro" id="IPR006140">
    <property type="entry name" value="D-isomer_DH_NAD-bd"/>
</dbReference>
<keyword evidence="2" id="KW-0520">NAD</keyword>
<name>A0A934QM62_9PROT</name>
<evidence type="ECO:0000313" key="4">
    <source>
        <dbReference type="EMBL" id="MBK1699153.1"/>
    </source>
</evidence>
<reference evidence="4" key="1">
    <citation type="submission" date="2017-08" db="EMBL/GenBank/DDBJ databases">
        <authorList>
            <person name="Imhoff J.F."/>
            <person name="Rahn T."/>
            <person name="Kuenzel S."/>
            <person name="Neulinger S.C."/>
        </authorList>
    </citation>
    <scope>NUCLEOTIDE SEQUENCE</scope>
    <source>
        <strain evidence="4">DSM 9154</strain>
    </source>
</reference>
<dbReference type="Proteomes" id="UP000778970">
    <property type="component" value="Unassembled WGS sequence"/>
</dbReference>
<protein>
    <submittedName>
        <fullName evidence="4">Glyoxylate/hydroxypyruvate reductase A</fullName>
    </submittedName>
</protein>
<evidence type="ECO:0000313" key="5">
    <source>
        <dbReference type="Proteomes" id="UP000778970"/>
    </source>
</evidence>
<accession>A0A934QM62</accession>
<evidence type="ECO:0000256" key="2">
    <source>
        <dbReference type="ARBA" id="ARBA00023027"/>
    </source>
</evidence>
<dbReference type="EMBL" id="NRRE01000034">
    <property type="protein sequence ID" value="MBK1699153.1"/>
    <property type="molecule type" value="Genomic_DNA"/>
</dbReference>
<dbReference type="Pfam" id="PF02826">
    <property type="entry name" value="2-Hacid_dh_C"/>
    <property type="match status" value="1"/>
</dbReference>
<proteinExistence type="predicted"/>